<evidence type="ECO:0000313" key="8">
    <source>
        <dbReference type="EMBL" id="AFP49905.1"/>
    </source>
</evidence>
<feature type="transmembrane region" description="Helical" evidence="7">
    <location>
        <begin position="434"/>
        <end position="459"/>
    </location>
</feature>
<evidence type="ECO:0000256" key="3">
    <source>
        <dbReference type="ARBA" id="ARBA00022692"/>
    </source>
</evidence>
<dbReference type="GO" id="GO:0009986">
    <property type="term" value="C:cell surface"/>
    <property type="evidence" value="ECO:0007669"/>
    <property type="project" value="TreeGrafter"/>
</dbReference>
<name>A0A0B4KE68_AMBME</name>
<dbReference type="InterPro" id="IPR008795">
    <property type="entry name" value="Prominin"/>
</dbReference>
<feature type="transmembrane region" description="Helical" evidence="7">
    <location>
        <begin position="117"/>
        <end position="139"/>
    </location>
</feature>
<evidence type="ECO:0000256" key="7">
    <source>
        <dbReference type="SAM" id="Phobius"/>
    </source>
</evidence>
<evidence type="ECO:0000256" key="6">
    <source>
        <dbReference type="ARBA" id="ARBA00023180"/>
    </source>
</evidence>
<dbReference type="GO" id="GO:0005929">
    <property type="term" value="C:cilium"/>
    <property type="evidence" value="ECO:0007669"/>
    <property type="project" value="TreeGrafter"/>
</dbReference>
<dbReference type="PANTHER" id="PTHR22730">
    <property type="entry name" value="PROMININ PROM PROTEIN"/>
    <property type="match status" value="1"/>
</dbReference>
<dbReference type="EMBL" id="JQ277698">
    <property type="protein sequence ID" value="AFP49905.1"/>
    <property type="molecule type" value="mRNA"/>
</dbReference>
<dbReference type="AlphaFoldDB" id="A0A0B4KE68"/>
<evidence type="ECO:0000256" key="5">
    <source>
        <dbReference type="ARBA" id="ARBA00023136"/>
    </source>
</evidence>
<proteinExistence type="evidence at transcript level"/>
<protein>
    <submittedName>
        <fullName evidence="8">Prominin-3</fullName>
    </submittedName>
</protein>
<evidence type="ECO:0000256" key="2">
    <source>
        <dbReference type="ARBA" id="ARBA00006058"/>
    </source>
</evidence>
<evidence type="ECO:0000256" key="4">
    <source>
        <dbReference type="ARBA" id="ARBA00022989"/>
    </source>
</evidence>
<organism evidence="8">
    <name type="scientific">Ambystoma mexicanum</name>
    <name type="common">Axolotl</name>
    <dbReference type="NCBI Taxonomy" id="8296"/>
    <lineage>
        <taxon>Eukaryota</taxon>
        <taxon>Metazoa</taxon>
        <taxon>Chordata</taxon>
        <taxon>Craniata</taxon>
        <taxon>Vertebrata</taxon>
        <taxon>Euteleostomi</taxon>
        <taxon>Amphibia</taxon>
        <taxon>Batrachia</taxon>
        <taxon>Caudata</taxon>
        <taxon>Salamandroidea</taxon>
        <taxon>Ambystomatidae</taxon>
        <taxon>Ambystoma</taxon>
    </lineage>
</organism>
<dbReference type="GO" id="GO:0015485">
    <property type="term" value="F:cholesterol binding"/>
    <property type="evidence" value="ECO:0007669"/>
    <property type="project" value="TreeGrafter"/>
</dbReference>
<comment type="subcellular location">
    <subcellularLocation>
        <location evidence="1">Cell projection</location>
        <location evidence="1">Microvillus membrane</location>
        <topology evidence="1">Multi-pass membrane protein</topology>
    </subcellularLocation>
</comment>
<dbReference type="Pfam" id="PF05478">
    <property type="entry name" value="Prominin"/>
    <property type="match status" value="1"/>
</dbReference>
<keyword evidence="3 7" id="KW-0812">Transmembrane</keyword>
<gene>
    <name evidence="8" type="primary">prom3</name>
</gene>
<feature type="transmembrane region" description="Helical" evidence="7">
    <location>
        <begin position="741"/>
        <end position="761"/>
    </location>
</feature>
<sequence>MEFQNFTSPTYGPYPDPPSGSTQVFSQMVHVFLGMVQPNAFPPDFLIPFIESNFQTYDVKQILWYEAGYLACVIIGVLFIILMPLVGFFFCCCRCCGNCGGKMYQEQTKRIKCKRHYHYIALFLVTIIILAGNICMFISNANFTDAVNKTFNSFNDTVNNVNTFLASVPQEINYIINSSNLPVTAANNSLQNIGPELGGSILNAIGTKAYPTLDLVSSMASVMYSSAVLLVGVNSSFNQLHSTQMNLSQQLSAVQKSINDTQNSPSCTGCNSSSANDLTFNANFNTMPDFSSQYKLLADLNATNIPLVLQEAKNTLSSIPQQVTNQTKSTVSDVQNQLKDINSELQNVNKDLSFTDSLKNISKTLQNATTIFFDKKPQIEEYDHIRWIIGICLSCIVLLIVICNLFGFLLGPIGLKPNVDPTNRSSVSNAGGDFFMAGAGFSFIFSWLLMIVVLVVFLVGGNSYTIICKPWDNQQIFKVIDTPGLIPSFNLSQMLGLKDVSLNVSTIYSECQNNQPMWGVLHLDQVVPLEKYLNISKYEGNINSTFNQMNITLDPITFLTDNQKDILRNISSSGIDTLNFTDIQNQAKKNVTTVSLTEFANALDNLTNSQANSTVKARLKSDAITLRSIDNDIKSTLQPQIATMTKSITDLQATTSKIPNNVSSTLSAIDSTENFINTQAAIIVKSESRTYMDRIMGYFPAYIKWANTTLRYNAARCGPLGKAANSTYVLACDYVVDSLNAFWFSLGWCTIFLLPGIILSVKLAKYYRRMKKADVYETTNSEQFLIPRAAMKK</sequence>
<feature type="transmembrane region" description="Helical" evidence="7">
    <location>
        <begin position="67"/>
        <end position="96"/>
    </location>
</feature>
<evidence type="ECO:0000256" key="1">
    <source>
        <dbReference type="ARBA" id="ARBA00004475"/>
    </source>
</evidence>
<keyword evidence="4 7" id="KW-1133">Transmembrane helix</keyword>
<dbReference type="PANTHER" id="PTHR22730:SF4">
    <property type="entry name" value="PROMININ-1-A-LIKE"/>
    <property type="match status" value="1"/>
</dbReference>
<comment type="similarity">
    <text evidence="2">Belongs to the prominin family.</text>
</comment>
<accession>A0A0B4KE68</accession>
<keyword evidence="6" id="KW-0325">Glycoprotein</keyword>
<dbReference type="GO" id="GO:0071914">
    <property type="term" value="C:prominosome"/>
    <property type="evidence" value="ECO:0007669"/>
    <property type="project" value="TreeGrafter"/>
</dbReference>
<feature type="transmembrane region" description="Helical" evidence="7">
    <location>
        <begin position="387"/>
        <end position="413"/>
    </location>
</feature>
<reference evidence="8" key="1">
    <citation type="submission" date="2011-12" db="EMBL/GenBank/DDBJ databases">
        <title>Characterization of prominin-family members in axolotl (A. mexicanum).</title>
        <authorList>
            <person name="Jaszai J."/>
            <person name="Tanaka E.M."/>
            <person name="Corbeil D."/>
        </authorList>
    </citation>
    <scope>NUCLEOTIDE SEQUENCE</scope>
    <source>
        <tissue evidence="8">Urogenital tract</tissue>
    </source>
</reference>
<keyword evidence="5 7" id="KW-0472">Membrane</keyword>
<dbReference type="GO" id="GO:0031528">
    <property type="term" value="C:microvillus membrane"/>
    <property type="evidence" value="ECO:0007669"/>
    <property type="project" value="UniProtKB-SubCell"/>
</dbReference>
<dbReference type="GO" id="GO:0016324">
    <property type="term" value="C:apical plasma membrane"/>
    <property type="evidence" value="ECO:0007669"/>
    <property type="project" value="TreeGrafter"/>
</dbReference>